<evidence type="ECO:0000313" key="1">
    <source>
        <dbReference type="EMBL" id="MTF39809.1"/>
    </source>
</evidence>
<comment type="caution">
    <text evidence="1">The sequence shown here is derived from an EMBL/GenBank/DDBJ whole genome shotgun (WGS) entry which is preliminary data.</text>
</comment>
<accession>A0A844GYB2</accession>
<gene>
    <name evidence="1" type="primary">patD</name>
    <name evidence="1" type="ORF">GGC33_12860</name>
</gene>
<sequence length="117" mass="14188">MLPKSHFPLLSDWLNLLVEFQKIFTSNSDDIDQIFSQWRKIQNYLQTEIMTFEENNIDISAFPQWQSWQRETHRYWKLINTELLFWKSSVSPSTKQKRKESVLQHLQGMIQLTIKNQ</sequence>
<protein>
    <submittedName>
        <fullName evidence="1">Heterocyst frequency control protein PatD</fullName>
    </submittedName>
</protein>
<dbReference type="RefSeq" id="WP_155084255.1">
    <property type="nucleotide sequence ID" value="NZ_WMIA01000017.1"/>
</dbReference>
<evidence type="ECO:0000313" key="2">
    <source>
        <dbReference type="Proteomes" id="UP000437131"/>
    </source>
</evidence>
<organism evidence="1 2">
    <name type="scientific">Cyanobacterium aponinum 0216</name>
    <dbReference type="NCBI Taxonomy" id="2676140"/>
    <lineage>
        <taxon>Bacteria</taxon>
        <taxon>Bacillati</taxon>
        <taxon>Cyanobacteriota</taxon>
        <taxon>Cyanophyceae</taxon>
        <taxon>Oscillatoriophycideae</taxon>
        <taxon>Chroococcales</taxon>
        <taxon>Geminocystaceae</taxon>
        <taxon>Cyanobacterium</taxon>
    </lineage>
</organism>
<dbReference type="AlphaFoldDB" id="A0A844GYB2"/>
<dbReference type="EMBL" id="WMIA01000017">
    <property type="protein sequence ID" value="MTF39809.1"/>
    <property type="molecule type" value="Genomic_DNA"/>
</dbReference>
<name>A0A844GYB2_9CHRO</name>
<dbReference type="InterPro" id="IPR047810">
    <property type="entry name" value="PatD-like"/>
</dbReference>
<dbReference type="Proteomes" id="UP000437131">
    <property type="component" value="Unassembled WGS sequence"/>
</dbReference>
<reference evidence="1 2" key="1">
    <citation type="submission" date="2019-11" db="EMBL/GenBank/DDBJ databases">
        <title>Isolation of a new High Light Tolerant Cyanobacteria.</title>
        <authorList>
            <person name="Dobson Z."/>
            <person name="Vaughn N."/>
            <person name="Vaughn M."/>
            <person name="Fromme P."/>
            <person name="Mazor Y."/>
        </authorList>
    </citation>
    <scope>NUCLEOTIDE SEQUENCE [LARGE SCALE GENOMIC DNA]</scope>
    <source>
        <strain evidence="1 2">0216</strain>
    </source>
</reference>
<proteinExistence type="predicted"/>
<dbReference type="NCBIfam" id="NF037954">
    <property type="entry name" value="het_cyst_PatD"/>
    <property type="match status" value="1"/>
</dbReference>